<feature type="transmembrane region" description="Helical" evidence="8">
    <location>
        <begin position="425"/>
        <end position="447"/>
    </location>
</feature>
<evidence type="ECO:0000256" key="2">
    <source>
        <dbReference type="ARBA" id="ARBA00022475"/>
    </source>
</evidence>
<feature type="transmembrane region" description="Helical" evidence="8">
    <location>
        <begin position="121"/>
        <end position="139"/>
    </location>
</feature>
<dbReference type="RefSeq" id="WP_179425071.1">
    <property type="nucleotide sequence ID" value="NZ_JACBZP010000001.1"/>
</dbReference>
<feature type="transmembrane region" description="Helical" evidence="8">
    <location>
        <begin position="492"/>
        <end position="510"/>
    </location>
</feature>
<gene>
    <name evidence="11" type="ORF">BJY26_000293</name>
</gene>
<evidence type="ECO:0000259" key="10">
    <source>
        <dbReference type="Pfam" id="PF13515"/>
    </source>
</evidence>
<reference evidence="11 12" key="1">
    <citation type="submission" date="2020-07" db="EMBL/GenBank/DDBJ databases">
        <title>Sequencing the genomes of 1000 actinobacteria strains.</title>
        <authorList>
            <person name="Klenk H.-P."/>
        </authorList>
    </citation>
    <scope>NUCLEOTIDE SEQUENCE [LARGE SCALE GENOMIC DNA]</scope>
    <source>
        <strain evidence="11 12">DSM 26341</strain>
    </source>
</reference>
<protein>
    <submittedName>
        <fullName evidence="11">Putative membrane protein YccC</fullName>
    </submittedName>
</protein>
<keyword evidence="2" id="KW-1003">Cell membrane</keyword>
<keyword evidence="5 8" id="KW-0472">Membrane</keyword>
<dbReference type="GO" id="GO:0005886">
    <property type="term" value="C:plasma membrane"/>
    <property type="evidence" value="ECO:0007669"/>
    <property type="project" value="UniProtKB-SubCell"/>
</dbReference>
<comment type="similarity">
    <text evidence="6">Belongs to the YccS/YhfK family.</text>
</comment>
<evidence type="ECO:0000259" key="9">
    <source>
        <dbReference type="Pfam" id="PF12805"/>
    </source>
</evidence>
<dbReference type="InterPro" id="IPR032692">
    <property type="entry name" value="YccS_N"/>
</dbReference>
<feature type="domain" description="Integral membrane bound transporter" evidence="10">
    <location>
        <begin position="414"/>
        <end position="535"/>
    </location>
</feature>
<keyword evidence="4 8" id="KW-1133">Transmembrane helix</keyword>
<dbReference type="InterPro" id="IPR049453">
    <property type="entry name" value="Memb_transporter_dom"/>
</dbReference>
<feature type="region of interest" description="Disordered" evidence="7">
    <location>
        <begin position="281"/>
        <end position="336"/>
    </location>
</feature>
<dbReference type="EMBL" id="JACBZP010000001">
    <property type="protein sequence ID" value="NYI65987.1"/>
    <property type="molecule type" value="Genomic_DNA"/>
</dbReference>
<comment type="caution">
    <text evidence="11">The sequence shown here is derived from an EMBL/GenBank/DDBJ whole genome shotgun (WGS) entry which is preliminary data.</text>
</comment>
<evidence type="ECO:0000256" key="8">
    <source>
        <dbReference type="SAM" id="Phobius"/>
    </source>
</evidence>
<evidence type="ECO:0000256" key="6">
    <source>
        <dbReference type="ARBA" id="ARBA00043993"/>
    </source>
</evidence>
<keyword evidence="12" id="KW-1185">Reference proteome</keyword>
<sequence>MRIPLWVRQLVVPKQDAAPWGRGVRTAVAVATPVTVGMAVGNVVPTVLCSLGAMSSSFSDKGGPYRTRLARFATVIVSGATGFLIGGTAYGHGLLTVAVVMAAGLISSLMSRLSAIASTGALQFLLFTIVSSGISFGPLPVWVPSVLYAIGGLWTMTLSLSTGIGRTSAPQQALVADVYRRLAALLDASRIDTAQAAERVRRTDTARQAITTAMNAAYDAVLTNREQSGGTENRSSRLTALLNGATPIVEAALTIIRDGRVIPADIPAAVDEIGLAIAGGGRSNGARALPKRAVPGKSGTSVRRTASGGPAANGSGADDAAAGDAADDTAATRRPDTIEMPRIDTSAPALEALEAGIRSAKSIVSGRTPAPDKSRPPRASAHDRLVGFRETIVGGRETWWQTVRLILSLGVADAVGQMLGLERSFWVVLSVAVVMKPDFGSVFARAVQRTLGTVIGVAIGAAVVAVVPSGAWMLIPVAFFAFMLPISIRRNYGMLATFVTPLIVLLLDLIHHNAQTLVEYRLIDTAIGCAIVLLVGYLPWPSTWRSRTRIGERIAVTARIVLTYMRVALAREGGDRSWVRRHTYRSLSDLRTAFQQAMSEPPPVSTRASAWWPAIVALERLTDATTAVALRAEHGEDGVSEAGARQAIDAMREIVESTRSERRPRDMPLPDEAALEGVRAELRSVYSIVNTHARPR</sequence>
<comment type="subcellular location">
    <subcellularLocation>
        <location evidence="1">Cell membrane</location>
        <topology evidence="1">Multi-pass membrane protein</topology>
    </subcellularLocation>
</comment>
<keyword evidence="3 8" id="KW-0812">Transmembrane</keyword>
<accession>A0A7Z0A7V2</accession>
<feature type="domain" description="Integral membrane protein YccS N-terminal" evidence="9">
    <location>
        <begin position="74"/>
        <end position="250"/>
    </location>
</feature>
<dbReference type="AlphaFoldDB" id="A0A7Z0A7V2"/>
<feature type="transmembrane region" description="Helical" evidence="8">
    <location>
        <begin position="69"/>
        <end position="86"/>
    </location>
</feature>
<evidence type="ECO:0000256" key="1">
    <source>
        <dbReference type="ARBA" id="ARBA00004651"/>
    </source>
</evidence>
<evidence type="ECO:0000313" key="12">
    <source>
        <dbReference type="Proteomes" id="UP000539111"/>
    </source>
</evidence>
<feature type="transmembrane region" description="Helical" evidence="8">
    <location>
        <begin position="92"/>
        <end position="109"/>
    </location>
</feature>
<proteinExistence type="inferred from homology"/>
<evidence type="ECO:0000256" key="7">
    <source>
        <dbReference type="SAM" id="MobiDB-lite"/>
    </source>
</evidence>
<dbReference type="PANTHER" id="PTHR30509:SF9">
    <property type="entry name" value="MULTIDRUG RESISTANCE PROTEIN MDTO"/>
    <property type="match status" value="1"/>
</dbReference>
<name>A0A7Z0A7V2_9MICO</name>
<dbReference type="Proteomes" id="UP000539111">
    <property type="component" value="Unassembled WGS sequence"/>
</dbReference>
<evidence type="ECO:0000256" key="4">
    <source>
        <dbReference type="ARBA" id="ARBA00022989"/>
    </source>
</evidence>
<evidence type="ECO:0000313" key="11">
    <source>
        <dbReference type="EMBL" id="NYI65987.1"/>
    </source>
</evidence>
<dbReference type="Pfam" id="PF12805">
    <property type="entry name" value="FUSC-like"/>
    <property type="match status" value="1"/>
</dbReference>
<feature type="transmembrane region" description="Helical" evidence="8">
    <location>
        <begin position="453"/>
        <end position="480"/>
    </location>
</feature>
<dbReference type="Pfam" id="PF13515">
    <property type="entry name" value="FUSC_2"/>
    <property type="match status" value="1"/>
</dbReference>
<feature type="compositionally biased region" description="Low complexity" evidence="7">
    <location>
        <begin position="305"/>
        <end position="324"/>
    </location>
</feature>
<feature type="transmembrane region" description="Helical" evidence="8">
    <location>
        <begin position="522"/>
        <end position="540"/>
    </location>
</feature>
<dbReference type="PANTHER" id="PTHR30509">
    <property type="entry name" value="P-HYDROXYBENZOIC ACID EFFLUX PUMP SUBUNIT-RELATED"/>
    <property type="match status" value="1"/>
</dbReference>
<evidence type="ECO:0000256" key="5">
    <source>
        <dbReference type="ARBA" id="ARBA00023136"/>
    </source>
</evidence>
<organism evidence="11 12">
    <name type="scientific">Spelaeicoccus albus</name>
    <dbReference type="NCBI Taxonomy" id="1280376"/>
    <lineage>
        <taxon>Bacteria</taxon>
        <taxon>Bacillati</taxon>
        <taxon>Actinomycetota</taxon>
        <taxon>Actinomycetes</taxon>
        <taxon>Micrococcales</taxon>
        <taxon>Brevibacteriaceae</taxon>
        <taxon>Spelaeicoccus</taxon>
    </lineage>
</organism>
<evidence type="ECO:0000256" key="3">
    <source>
        <dbReference type="ARBA" id="ARBA00022692"/>
    </source>
</evidence>